<evidence type="ECO:0000256" key="1">
    <source>
        <dbReference type="ARBA" id="ARBA00007787"/>
    </source>
</evidence>
<dbReference type="PANTHER" id="PTHR37170:SF1">
    <property type="entry name" value="GLUTAREDOXIN-LIKE PROTEIN"/>
    <property type="match status" value="1"/>
</dbReference>
<gene>
    <name evidence="3" type="ORF">DDW03_000930</name>
    <name evidence="4" type="ORF">DDW03_00400</name>
    <name evidence="5" type="ORF">DDW05_02240</name>
</gene>
<comment type="similarity">
    <text evidence="1">Belongs to the glutaredoxin family.</text>
</comment>
<accession>A0A2T9WSM7</accession>
<dbReference type="EMBL" id="QEFP01000001">
    <property type="protein sequence ID" value="PVU68975.1"/>
    <property type="molecule type" value="Genomic_DNA"/>
</dbReference>
<dbReference type="AlphaFoldDB" id="A0A2T9WSM7"/>
<reference evidence="3" key="3">
    <citation type="submission" date="2017-05" db="EMBL/GenBank/DDBJ databases">
        <authorList>
            <person name="Munson-Mcgee J.H."/>
        </authorList>
    </citation>
    <scope>NUCLEOTIDE SEQUENCE</scope>
    <source>
        <strain evidence="3">SCGC AB-777_F03</strain>
    </source>
</reference>
<evidence type="ECO:0000259" key="2">
    <source>
        <dbReference type="Pfam" id="PF13192"/>
    </source>
</evidence>
<dbReference type="PANTHER" id="PTHR37170">
    <property type="entry name" value="GLUTAREDOXIN-RELATED"/>
    <property type="match status" value="1"/>
</dbReference>
<dbReference type="InterPro" id="IPR036249">
    <property type="entry name" value="Thioredoxin-like_sf"/>
</dbReference>
<reference evidence="3" key="4">
    <citation type="submission" date="2021-11" db="EMBL/GenBank/DDBJ databases">
        <authorList>
            <person name="Munson-Mcgee J."/>
            <person name="Field E."/>
            <person name="Bateson M."/>
            <person name="Rooney C."/>
            <person name="Stepanauskas R."/>
            <person name="Young M."/>
        </authorList>
    </citation>
    <scope>NUCLEOTIDE SEQUENCE</scope>
    <source>
        <strain evidence="3">SCGC AB-777_F03</strain>
    </source>
</reference>
<reference evidence="5" key="2">
    <citation type="submission" date="2017-05" db="EMBL/GenBank/DDBJ databases">
        <authorList>
            <person name="Song R."/>
            <person name="Chenine A.L."/>
            <person name="Ruprecht R.M."/>
        </authorList>
    </citation>
    <scope>NUCLEOTIDE SEQUENCE</scope>
    <source>
        <strain evidence="4">SCGC AB-777_F03</strain>
        <strain evidence="5">SCGC AB-777_O03</strain>
    </source>
</reference>
<dbReference type="Proteomes" id="UP000245509">
    <property type="component" value="Unassembled WGS sequence"/>
</dbReference>
<organism evidence="5 6">
    <name type="scientific">Nanobsidianus stetteri</name>
    <dbReference type="NCBI Taxonomy" id="1294122"/>
    <lineage>
        <taxon>Archaea</taxon>
        <taxon>Nanobdellota</taxon>
        <taxon>Candidatus Nanoarchaeia</taxon>
        <taxon>Nanoarchaeales</taxon>
        <taxon>Nanopusillaceae</taxon>
        <taxon>Candidatus Nanobsidianus</taxon>
    </lineage>
</organism>
<sequence>MAEEILSEEDKKALKEMFDKSLKNPVEITVYLDEKNNKETSDFAKKIGEVLMQINDKIKFEFLDAYDPKVEEEMKSKNLLIDKYGNRRGPIFVFKKYPGIIYYGLPSGEEFPIFLEDIIHVSNDHFDIDGATAKKLASINEPIDIYVFVTPTCPYCPYMTHHSHQFAMVKNNIRGIMIESYEFPEFAEKFKVYGVPHIAIINKDGNVLTEWEGAIGEMEIFANKIKESLEKASK</sequence>
<dbReference type="CDD" id="cd02973">
    <property type="entry name" value="TRX_GRX_like"/>
    <property type="match status" value="1"/>
</dbReference>
<name>A0A2T9WSM7_NANST</name>
<protein>
    <submittedName>
        <fullName evidence="5">Glutaredoxin</fullName>
    </submittedName>
    <submittedName>
        <fullName evidence="3">Thioredoxin family protein</fullName>
    </submittedName>
</protein>
<evidence type="ECO:0000313" key="4">
    <source>
        <dbReference type="EMBL" id="PVU68975.1"/>
    </source>
</evidence>
<comment type="caution">
    <text evidence="5">The sequence shown here is derived from an EMBL/GenBank/DDBJ whole genome shotgun (WGS) entry which is preliminary data.</text>
</comment>
<evidence type="ECO:0000313" key="5">
    <source>
        <dbReference type="EMBL" id="PVU70830.1"/>
    </source>
</evidence>
<dbReference type="Gene3D" id="3.40.30.10">
    <property type="entry name" value="Glutaredoxin"/>
    <property type="match status" value="2"/>
</dbReference>
<dbReference type="EMBL" id="QEFH01000016">
    <property type="protein sequence ID" value="PVU70830.1"/>
    <property type="molecule type" value="Genomic_DNA"/>
</dbReference>
<dbReference type="Proteomes" id="UP000245908">
    <property type="component" value="Unassembled WGS sequence"/>
</dbReference>
<dbReference type="EMBL" id="QEFP02000004">
    <property type="protein sequence ID" value="MCC5446967.1"/>
    <property type="molecule type" value="Genomic_DNA"/>
</dbReference>
<evidence type="ECO:0000313" key="3">
    <source>
        <dbReference type="EMBL" id="MCC5446967.1"/>
    </source>
</evidence>
<dbReference type="InterPro" id="IPR012336">
    <property type="entry name" value="Thioredoxin-like_fold"/>
</dbReference>
<dbReference type="RefSeq" id="WP_228615196.1">
    <property type="nucleotide sequence ID" value="NZ_QEFP02000004.1"/>
</dbReference>
<proteinExistence type="inferred from homology"/>
<dbReference type="SUPFAM" id="SSF52833">
    <property type="entry name" value="Thioredoxin-like"/>
    <property type="match status" value="2"/>
</dbReference>
<evidence type="ECO:0000313" key="6">
    <source>
        <dbReference type="Proteomes" id="UP000245908"/>
    </source>
</evidence>
<reference evidence="5 6" key="1">
    <citation type="journal article" date="2015" name="Appl. Environ. Microbiol.">
        <title>Nanoarchaeota, Their Sulfolobales Host, and Nanoarchaeota Virus Distribution across Yellowstone National Park Hot Springs.</title>
        <authorList>
            <person name="Munson-McGee J.H."/>
            <person name="Field E.K."/>
            <person name="Bateson M."/>
            <person name="Rooney C."/>
            <person name="Stepanauskas R."/>
            <person name="Young M.J."/>
        </authorList>
    </citation>
    <scope>NUCLEOTIDE SEQUENCE [LARGE SCALE GENOMIC DNA]</scope>
    <source>
        <strain evidence="3">SCGC AB-777_F03</strain>
        <strain evidence="5">SCGC AB-777_O03</strain>
    </source>
</reference>
<dbReference type="Pfam" id="PF13192">
    <property type="entry name" value="Thioredoxin_3"/>
    <property type="match status" value="1"/>
</dbReference>
<feature type="domain" description="Thioredoxin-like fold" evidence="2">
    <location>
        <begin position="144"/>
        <end position="202"/>
    </location>
</feature>